<dbReference type="EMBL" id="ML735854">
    <property type="protein sequence ID" value="KAE8411914.1"/>
    <property type="molecule type" value="Genomic_DNA"/>
</dbReference>
<dbReference type="Proteomes" id="UP000325395">
    <property type="component" value="Unassembled WGS sequence"/>
</dbReference>
<evidence type="ECO:0000313" key="1">
    <source>
        <dbReference type="EMBL" id="KAE8411914.1"/>
    </source>
</evidence>
<reference evidence="1 2" key="1">
    <citation type="submission" date="2019-04" db="EMBL/GenBank/DDBJ databases">
        <authorList>
            <consortium name="DOE Joint Genome Institute"/>
            <person name="Mondo S."/>
            <person name="Kjaerbolling I."/>
            <person name="Vesth T."/>
            <person name="Frisvad J.C."/>
            <person name="Nybo J.L."/>
            <person name="Theobald S."/>
            <person name="Kildgaard S."/>
            <person name="Isbrandt T."/>
            <person name="Kuo A."/>
            <person name="Sato A."/>
            <person name="Lyhne E.K."/>
            <person name="Kogle M.E."/>
            <person name="Wiebenga A."/>
            <person name="Kun R.S."/>
            <person name="Lubbers R.J."/>
            <person name="Makela M.R."/>
            <person name="Barry K."/>
            <person name="Chovatia M."/>
            <person name="Clum A."/>
            <person name="Daum C."/>
            <person name="Haridas S."/>
            <person name="He G."/>
            <person name="LaButti K."/>
            <person name="Lipzen A."/>
            <person name="Riley R."/>
            <person name="Salamov A."/>
            <person name="Simmons B.A."/>
            <person name="Magnuson J.K."/>
            <person name="Henrissat B."/>
            <person name="Mortensen U.H."/>
            <person name="Larsen T.O."/>
            <person name="Devries R.P."/>
            <person name="Grigoriev I.V."/>
            <person name="Machida M."/>
            <person name="Baker S.E."/>
            <person name="Andersen M.R."/>
            <person name="Cantor M.N."/>
            <person name="Hua S.X."/>
        </authorList>
    </citation>
    <scope>NUCLEOTIDE SEQUENCE [LARGE SCALE GENOMIC DNA]</scope>
    <source>
        <strain evidence="1 2">CBS 117616</strain>
    </source>
</reference>
<proteinExistence type="predicted"/>
<protein>
    <submittedName>
        <fullName evidence="1">Uncharacterized protein</fullName>
    </submittedName>
</protein>
<name>A0ABQ6W447_9EURO</name>
<gene>
    <name evidence="1" type="ORF">BDV36DRAFT_273008</name>
</gene>
<evidence type="ECO:0000313" key="2">
    <source>
        <dbReference type="Proteomes" id="UP000325395"/>
    </source>
</evidence>
<organism evidence="1 2">
    <name type="scientific">Aspergillus pseudocaelatus</name>
    <dbReference type="NCBI Taxonomy" id="1825620"/>
    <lineage>
        <taxon>Eukaryota</taxon>
        <taxon>Fungi</taxon>
        <taxon>Dikarya</taxon>
        <taxon>Ascomycota</taxon>
        <taxon>Pezizomycotina</taxon>
        <taxon>Eurotiomycetes</taxon>
        <taxon>Eurotiomycetidae</taxon>
        <taxon>Eurotiales</taxon>
        <taxon>Aspergillaceae</taxon>
        <taxon>Aspergillus</taxon>
        <taxon>Aspergillus subgen. Circumdati</taxon>
    </lineage>
</organism>
<accession>A0ABQ6W447</accession>
<keyword evidence="2" id="KW-1185">Reference proteome</keyword>
<sequence>MQLKVSKNIGTAIIAAEISLRSEPMEPNAVIMINTPVSFSSVSAINQWLNFLLLSLVRACSKPPKVAKVKSFDRTCGTGTLVRGVSRIYVQNRRYFRRYAPGDKR</sequence>